<reference evidence="1 2" key="1">
    <citation type="journal article" date="2013" name="Mar. Genomics">
        <title>Expression of sulfatases in Rhodopirellula baltica and the diversity of sulfatases in the genus Rhodopirellula.</title>
        <authorList>
            <person name="Wegner C.E."/>
            <person name="Richter-Heitmann T."/>
            <person name="Klindworth A."/>
            <person name="Klockow C."/>
            <person name="Richter M."/>
            <person name="Achstetter T."/>
            <person name="Glockner F.O."/>
            <person name="Harder J."/>
        </authorList>
    </citation>
    <scope>NUCLEOTIDE SEQUENCE [LARGE SCALE GENOMIC DNA]</scope>
    <source>
        <strain evidence="1 2">SM1</strain>
    </source>
</reference>
<gene>
    <name evidence="1" type="ORF">RMSM_00658</name>
</gene>
<sequence length="51" mass="5360">MSFEPDYFLDVDGDAGMDGGITLHGATDGIALIGSEDSLRGCFAFLFVDPC</sequence>
<dbReference type="AlphaFoldDB" id="M5RSU1"/>
<organism evidence="1 2">
    <name type="scientific">Rhodopirellula maiorica SM1</name>
    <dbReference type="NCBI Taxonomy" id="1265738"/>
    <lineage>
        <taxon>Bacteria</taxon>
        <taxon>Pseudomonadati</taxon>
        <taxon>Planctomycetota</taxon>
        <taxon>Planctomycetia</taxon>
        <taxon>Pirellulales</taxon>
        <taxon>Pirellulaceae</taxon>
        <taxon>Novipirellula</taxon>
    </lineage>
</organism>
<protein>
    <submittedName>
        <fullName evidence="1">Uncharacterized protein</fullName>
    </submittedName>
</protein>
<name>M5RSU1_9BACT</name>
<comment type="caution">
    <text evidence="1">The sequence shown here is derived from an EMBL/GenBank/DDBJ whole genome shotgun (WGS) entry which is preliminary data.</text>
</comment>
<dbReference type="Proteomes" id="UP000011991">
    <property type="component" value="Unassembled WGS sequence"/>
</dbReference>
<accession>M5RSU1</accession>
<keyword evidence="2" id="KW-1185">Reference proteome</keyword>
<feature type="non-terminal residue" evidence="1">
    <location>
        <position position="51"/>
    </location>
</feature>
<evidence type="ECO:0000313" key="1">
    <source>
        <dbReference type="EMBL" id="EMI22408.1"/>
    </source>
</evidence>
<dbReference type="EMBL" id="ANOG01000104">
    <property type="protein sequence ID" value="EMI22408.1"/>
    <property type="molecule type" value="Genomic_DNA"/>
</dbReference>
<proteinExistence type="predicted"/>
<evidence type="ECO:0000313" key="2">
    <source>
        <dbReference type="Proteomes" id="UP000011991"/>
    </source>
</evidence>